<dbReference type="Proteomes" id="UP001596105">
    <property type="component" value="Unassembled WGS sequence"/>
</dbReference>
<evidence type="ECO:0000313" key="6">
    <source>
        <dbReference type="Proteomes" id="UP001596105"/>
    </source>
</evidence>
<protein>
    <submittedName>
        <fullName evidence="5">Family 43 glycosylhydrolase</fullName>
    </submittedName>
</protein>
<comment type="similarity">
    <text evidence="1 4">Belongs to the glycosyl hydrolase 43 family.</text>
</comment>
<dbReference type="CDD" id="cd09002">
    <property type="entry name" value="GH43_XYL-like"/>
    <property type="match status" value="1"/>
</dbReference>
<accession>A0ABW0M4D8</accession>
<dbReference type="SUPFAM" id="SSF75005">
    <property type="entry name" value="Arabinanase/levansucrase/invertase"/>
    <property type="match status" value="1"/>
</dbReference>
<name>A0ABW0M4D8_9BACL</name>
<keyword evidence="3 4" id="KW-0326">Glycosidase</keyword>
<dbReference type="SUPFAM" id="SSF49899">
    <property type="entry name" value="Concanavalin A-like lectins/glucanases"/>
    <property type="match status" value="1"/>
</dbReference>
<keyword evidence="2 4" id="KW-0378">Hydrolase</keyword>
<dbReference type="Pfam" id="PF04616">
    <property type="entry name" value="Glyco_hydro_43"/>
    <property type="match status" value="1"/>
</dbReference>
<evidence type="ECO:0000256" key="2">
    <source>
        <dbReference type="ARBA" id="ARBA00022801"/>
    </source>
</evidence>
<dbReference type="InterPro" id="IPR051795">
    <property type="entry name" value="Glycosyl_Hydrlase_43"/>
</dbReference>
<evidence type="ECO:0000256" key="1">
    <source>
        <dbReference type="ARBA" id="ARBA00009865"/>
    </source>
</evidence>
<proteinExistence type="inferred from homology"/>
<dbReference type="InterPro" id="IPR006710">
    <property type="entry name" value="Glyco_hydro_43"/>
</dbReference>
<dbReference type="InterPro" id="IPR023296">
    <property type="entry name" value="Glyco_hydro_beta-prop_sf"/>
</dbReference>
<sequence length="469" mass="53123">MFDAGEPILILPGDYPDPSIIRVGQDYYMTHSSFDYTPGLLIWHSRDLLSWERVGYAIHRHIGNIQAPELIFYKGLYYIYFPAGPTNWVVTAESPAGPWSEPVDLNVGLIDPGHAADAEGSRYLFLSGGHRIRLATDGLATVGQLVQVYEGWRYPSEWRTEGFYLESPKFTYRDGCYYMTSAQGGTAGPATSHMIVTARAKSLHGPWENSPYNPVLRTWHRDERWLSKGHGTLVDTPDGRWFVVYRAYEKDYATLGRQTLMEPVRWDEDGWFRIAERERTVAENPSSHPAAAISLSDRFNSNELSPQWHFYGGNRTNEYAVGGGRLHLQGLPADRIEPLLCIPFHHAYETSVTVRVEEGAAGRLSLFYKPGFQCGIGFDGRRVFAFRNDYKSEHTEVACGEVTLRLVNDRHEVDLYYRVNSDEWRKLDHGFEMSGFHNNVLGSFLSLRIALDATGEGRAIFGDISYQAG</sequence>
<dbReference type="PANTHER" id="PTHR42812:SF2">
    <property type="entry name" value="XYLOSIDASE_ARABINOSIDASE"/>
    <property type="match status" value="1"/>
</dbReference>
<keyword evidence="6" id="KW-1185">Reference proteome</keyword>
<evidence type="ECO:0000313" key="5">
    <source>
        <dbReference type="EMBL" id="MFC5471816.1"/>
    </source>
</evidence>
<evidence type="ECO:0000256" key="3">
    <source>
        <dbReference type="ARBA" id="ARBA00023295"/>
    </source>
</evidence>
<gene>
    <name evidence="5" type="ORF">ACFPPD_24370</name>
</gene>
<dbReference type="PANTHER" id="PTHR42812">
    <property type="entry name" value="BETA-XYLOSIDASE"/>
    <property type="match status" value="1"/>
</dbReference>
<dbReference type="Gene3D" id="2.115.10.20">
    <property type="entry name" value="Glycosyl hydrolase domain, family 43"/>
    <property type="match status" value="1"/>
</dbReference>
<dbReference type="Gene3D" id="2.60.120.200">
    <property type="match status" value="1"/>
</dbReference>
<evidence type="ECO:0000256" key="4">
    <source>
        <dbReference type="RuleBase" id="RU361187"/>
    </source>
</evidence>
<comment type="caution">
    <text evidence="5">The sequence shown here is derived from an EMBL/GenBank/DDBJ whole genome shotgun (WGS) entry which is preliminary data.</text>
</comment>
<organism evidence="5 6">
    <name type="scientific">Cohnella suwonensis</name>
    <dbReference type="NCBI Taxonomy" id="696072"/>
    <lineage>
        <taxon>Bacteria</taxon>
        <taxon>Bacillati</taxon>
        <taxon>Bacillota</taxon>
        <taxon>Bacilli</taxon>
        <taxon>Bacillales</taxon>
        <taxon>Paenibacillaceae</taxon>
        <taxon>Cohnella</taxon>
    </lineage>
</organism>
<reference evidence="6" key="1">
    <citation type="journal article" date="2019" name="Int. J. Syst. Evol. Microbiol.">
        <title>The Global Catalogue of Microorganisms (GCM) 10K type strain sequencing project: providing services to taxonomists for standard genome sequencing and annotation.</title>
        <authorList>
            <consortium name="The Broad Institute Genomics Platform"/>
            <consortium name="The Broad Institute Genome Sequencing Center for Infectious Disease"/>
            <person name="Wu L."/>
            <person name="Ma J."/>
        </authorList>
    </citation>
    <scope>NUCLEOTIDE SEQUENCE [LARGE SCALE GENOMIC DNA]</scope>
    <source>
        <strain evidence="6">CCUG 57113</strain>
    </source>
</reference>
<dbReference type="EMBL" id="JBHSMH010000111">
    <property type="protein sequence ID" value="MFC5471816.1"/>
    <property type="molecule type" value="Genomic_DNA"/>
</dbReference>
<dbReference type="RefSeq" id="WP_209744233.1">
    <property type="nucleotide sequence ID" value="NZ_JBHSMH010000111.1"/>
</dbReference>
<dbReference type="InterPro" id="IPR013320">
    <property type="entry name" value="ConA-like_dom_sf"/>
</dbReference>